<dbReference type="PANTHER" id="PTHR40202:SF1">
    <property type="entry name" value="HD DOMAIN-CONTAINING PROTEIN"/>
    <property type="match status" value="1"/>
</dbReference>
<evidence type="ECO:0000259" key="1">
    <source>
        <dbReference type="Pfam" id="PF01966"/>
    </source>
</evidence>
<sequence>MTTDISNIEASTRKVVRTLFSFLDAQGQGDYMGEAVSQLQHSLQAAALAVEHNADEPTVLAALLHDVGRFIPEAASLPKLIAPDGSAFGTEEHEKVGEQYLQRLGFPPAVYEVVGAHVWAKRYLCATEPEYWASLSKLSKVTLELQGGTFTPSEAEAARSDPLLESKLNVRRWDDLAKEAGKVVPGLDAYEDMAVRILEEARANQ</sequence>
<dbReference type="NCBIfam" id="TIGR00277">
    <property type="entry name" value="HDIG"/>
    <property type="match status" value="1"/>
</dbReference>
<evidence type="ECO:0000313" key="3">
    <source>
        <dbReference type="Proteomes" id="UP001583186"/>
    </source>
</evidence>
<protein>
    <recommendedName>
        <fullName evidence="1">HD domain-containing protein</fullName>
    </recommendedName>
</protein>
<dbReference type="InterPro" id="IPR006674">
    <property type="entry name" value="HD_domain"/>
</dbReference>
<proteinExistence type="predicted"/>
<dbReference type="EMBL" id="JAWCUI010000030">
    <property type="protein sequence ID" value="KAL1894855.1"/>
    <property type="molecule type" value="Genomic_DNA"/>
</dbReference>
<dbReference type="InterPro" id="IPR052567">
    <property type="entry name" value="OP_Dioxygenase"/>
</dbReference>
<accession>A0ABR3Z491</accession>
<feature type="domain" description="HD" evidence="1">
    <location>
        <begin position="40"/>
        <end position="117"/>
    </location>
</feature>
<dbReference type="SUPFAM" id="SSF109604">
    <property type="entry name" value="HD-domain/PDEase-like"/>
    <property type="match status" value="1"/>
</dbReference>
<organism evidence="2 3">
    <name type="scientific">Sporothrix stenoceras</name>
    <dbReference type="NCBI Taxonomy" id="5173"/>
    <lineage>
        <taxon>Eukaryota</taxon>
        <taxon>Fungi</taxon>
        <taxon>Dikarya</taxon>
        <taxon>Ascomycota</taxon>
        <taxon>Pezizomycotina</taxon>
        <taxon>Sordariomycetes</taxon>
        <taxon>Sordariomycetidae</taxon>
        <taxon>Ophiostomatales</taxon>
        <taxon>Ophiostomataceae</taxon>
        <taxon>Sporothrix</taxon>
    </lineage>
</organism>
<keyword evidence="3" id="KW-1185">Reference proteome</keyword>
<gene>
    <name evidence="2" type="ORF">Sste5346_005542</name>
</gene>
<dbReference type="InterPro" id="IPR006675">
    <property type="entry name" value="HDIG_dom"/>
</dbReference>
<dbReference type="Pfam" id="PF01966">
    <property type="entry name" value="HD"/>
    <property type="match status" value="1"/>
</dbReference>
<reference evidence="2 3" key="1">
    <citation type="journal article" date="2024" name="IMA Fungus">
        <title>IMA Genome - F19 : A genome assembly and annotation guide to empower mycologists, including annotated draft genome sequences of Ceratocystis pirilliformis, Diaporthe australafricana, Fusarium ophioides, Paecilomyces lecythidis, and Sporothrix stenoceras.</title>
        <authorList>
            <person name="Aylward J."/>
            <person name="Wilson A.M."/>
            <person name="Visagie C.M."/>
            <person name="Spraker J."/>
            <person name="Barnes I."/>
            <person name="Buitendag C."/>
            <person name="Ceriani C."/>
            <person name="Del Mar Angel L."/>
            <person name="du Plessis D."/>
            <person name="Fuchs T."/>
            <person name="Gasser K."/>
            <person name="Kramer D."/>
            <person name="Li W."/>
            <person name="Munsamy K."/>
            <person name="Piso A."/>
            <person name="Price J.L."/>
            <person name="Sonnekus B."/>
            <person name="Thomas C."/>
            <person name="van der Nest A."/>
            <person name="van Dijk A."/>
            <person name="van Heerden A."/>
            <person name="van Vuuren N."/>
            <person name="Yilmaz N."/>
            <person name="Duong T.A."/>
            <person name="van der Merwe N.A."/>
            <person name="Wingfield M.J."/>
            <person name="Wingfield B.D."/>
        </authorList>
    </citation>
    <scope>NUCLEOTIDE SEQUENCE [LARGE SCALE GENOMIC DNA]</scope>
    <source>
        <strain evidence="2 3">CMW 5346</strain>
    </source>
</reference>
<dbReference type="PANTHER" id="PTHR40202">
    <property type="match status" value="1"/>
</dbReference>
<dbReference type="Gene3D" id="1.10.3210.10">
    <property type="entry name" value="Hypothetical protein af1432"/>
    <property type="match status" value="1"/>
</dbReference>
<comment type="caution">
    <text evidence="2">The sequence shown here is derived from an EMBL/GenBank/DDBJ whole genome shotgun (WGS) entry which is preliminary data.</text>
</comment>
<evidence type="ECO:0000313" key="2">
    <source>
        <dbReference type="EMBL" id="KAL1894855.1"/>
    </source>
</evidence>
<name>A0ABR3Z491_9PEZI</name>
<dbReference type="Proteomes" id="UP001583186">
    <property type="component" value="Unassembled WGS sequence"/>
</dbReference>